<dbReference type="VEuPathDB" id="FungiDB:DNF11_3759"/>
<protein>
    <submittedName>
        <fullName evidence="1">Nicotinamide N-methyltransferase</fullName>
        <ecNumber evidence="1">2.1.1.1</ecNumber>
    </submittedName>
</protein>
<dbReference type="SUPFAM" id="SSF53335">
    <property type="entry name" value="S-adenosyl-L-methionine-dependent methyltransferases"/>
    <property type="match status" value="1"/>
</dbReference>
<dbReference type="Proteomes" id="UP000269793">
    <property type="component" value="Chromosome VIII"/>
</dbReference>
<keyword evidence="1" id="KW-0808">Transferase</keyword>
<dbReference type="GO" id="GO:0005737">
    <property type="term" value="C:cytoplasm"/>
    <property type="evidence" value="ECO:0007669"/>
    <property type="project" value="TreeGrafter"/>
</dbReference>
<dbReference type="Gene3D" id="3.40.50.150">
    <property type="entry name" value="Vaccinia Virus protein VP39"/>
    <property type="match status" value="1"/>
</dbReference>
<dbReference type="CDD" id="cd02440">
    <property type="entry name" value="AdoMet_MTases"/>
    <property type="match status" value="1"/>
</dbReference>
<dbReference type="InterPro" id="IPR029063">
    <property type="entry name" value="SAM-dependent_MTases_sf"/>
</dbReference>
<dbReference type="GO" id="GO:0008112">
    <property type="term" value="F:nicotinamide N-methyltransferase activity"/>
    <property type="evidence" value="ECO:0007669"/>
    <property type="project" value="UniProtKB-EC"/>
</dbReference>
<organism evidence="1 2">
    <name type="scientific">Malassezia restricta (strain ATCC 96810 / NBRC 103918 / CBS 7877)</name>
    <name type="common">Seborrheic dermatitis infection agent</name>
    <dbReference type="NCBI Taxonomy" id="425264"/>
    <lineage>
        <taxon>Eukaryota</taxon>
        <taxon>Fungi</taxon>
        <taxon>Dikarya</taxon>
        <taxon>Basidiomycota</taxon>
        <taxon>Ustilaginomycotina</taxon>
        <taxon>Malasseziomycetes</taxon>
        <taxon>Malasseziales</taxon>
        <taxon>Malasseziaceae</taxon>
        <taxon>Malassezia</taxon>
    </lineage>
</organism>
<keyword evidence="2" id="KW-1185">Reference proteome</keyword>
<proteinExistence type="predicted"/>
<dbReference type="GO" id="GO:0032259">
    <property type="term" value="P:methylation"/>
    <property type="evidence" value="ECO:0007669"/>
    <property type="project" value="UniProtKB-KW"/>
</dbReference>
<dbReference type="OrthoDB" id="407325at2759"/>
<name>A0A3G2SBI7_MALR7</name>
<dbReference type="PANTHER" id="PTHR14614:SF104">
    <property type="entry name" value="N-METHYLTRANSFERASE, PUTATIVE (AFU_ORTHOLOGUE AFUA_1G17750)-RELATED"/>
    <property type="match status" value="1"/>
</dbReference>
<gene>
    <name evidence="1" type="primary">NNT1_1</name>
    <name evidence="1" type="ORF">DNF11_3759</name>
</gene>
<sequence length="304" mass="33671">MTNDASGPTLHPSFGHPGSCFVYRPKAVNAKEPDADAPAIPIMVPETAIYMLFAHRQWRAGMLLADAIYTHAFDLEDKCVLELGAGTGLPSLTAAICAKARKVVVTDYEDETIIATLRANARYTKEINHDMAPLQVAGHTWGSRMDDVLDLLPPTHSHFDVVVLADCVWERFSHDILLRSIKDLLSRSKDARIYMVAGLHTGRSTLVHFFRHALAIGLCLVPVPPADVWPTCPQETTALPGSEHIMELEVGGTWDEHETPYLTGQRRPFLLHRGSPDQEDEPIQVRNHWLTVSCMAWAATEATP</sequence>
<dbReference type="AlphaFoldDB" id="A0A3G2SBI7"/>
<dbReference type="InterPro" id="IPR019410">
    <property type="entry name" value="Methyltransf_16"/>
</dbReference>
<dbReference type="Pfam" id="PF10294">
    <property type="entry name" value="Methyltransf_16"/>
    <property type="match status" value="1"/>
</dbReference>
<keyword evidence="1" id="KW-0489">Methyltransferase</keyword>
<evidence type="ECO:0000313" key="1">
    <source>
        <dbReference type="EMBL" id="AYO44709.1"/>
    </source>
</evidence>
<dbReference type="PANTHER" id="PTHR14614">
    <property type="entry name" value="HEPATOCELLULAR CARCINOMA-ASSOCIATED ANTIGEN"/>
    <property type="match status" value="1"/>
</dbReference>
<evidence type="ECO:0000313" key="2">
    <source>
        <dbReference type="Proteomes" id="UP000269793"/>
    </source>
</evidence>
<dbReference type="EC" id="2.1.1.1" evidence="1"/>
<dbReference type="EMBL" id="CP033155">
    <property type="protein sequence ID" value="AYO44709.1"/>
    <property type="molecule type" value="Genomic_DNA"/>
</dbReference>
<reference evidence="1 2" key="1">
    <citation type="submission" date="2018-10" db="EMBL/GenBank/DDBJ databases">
        <title>Complete genome sequence of Malassezia restricta CBS 7877.</title>
        <authorList>
            <person name="Morand S.C."/>
            <person name="Bertignac M."/>
            <person name="Iltis A."/>
            <person name="Kolder I."/>
            <person name="Pirovano W."/>
            <person name="Jourdain R."/>
            <person name="Clavaud C."/>
        </authorList>
    </citation>
    <scope>NUCLEOTIDE SEQUENCE [LARGE SCALE GENOMIC DNA]</scope>
    <source>
        <strain evidence="1 2">CBS 7877</strain>
    </source>
</reference>
<accession>A0A3G2SBI7</accession>